<organism evidence="2 3">
    <name type="scientific">Brassica cretica</name>
    <name type="common">Mustard</name>
    <dbReference type="NCBI Taxonomy" id="69181"/>
    <lineage>
        <taxon>Eukaryota</taxon>
        <taxon>Viridiplantae</taxon>
        <taxon>Streptophyta</taxon>
        <taxon>Embryophyta</taxon>
        <taxon>Tracheophyta</taxon>
        <taxon>Spermatophyta</taxon>
        <taxon>Magnoliopsida</taxon>
        <taxon>eudicotyledons</taxon>
        <taxon>Gunneridae</taxon>
        <taxon>Pentapetalae</taxon>
        <taxon>rosids</taxon>
        <taxon>malvids</taxon>
        <taxon>Brassicales</taxon>
        <taxon>Brassicaceae</taxon>
        <taxon>Brassiceae</taxon>
        <taxon>Brassica</taxon>
    </lineage>
</organism>
<comment type="caution">
    <text evidence="2">The sequence shown here is derived from an EMBL/GenBank/DDBJ whole genome shotgun (WGS) entry which is preliminary data.</text>
</comment>
<evidence type="ECO:0000313" key="3">
    <source>
        <dbReference type="Proteomes" id="UP000712600"/>
    </source>
</evidence>
<evidence type="ECO:0008006" key="4">
    <source>
        <dbReference type="Google" id="ProtNLM"/>
    </source>
</evidence>
<dbReference type="Proteomes" id="UP000712600">
    <property type="component" value="Unassembled WGS sequence"/>
</dbReference>
<name>A0A8S9MS98_BRACR</name>
<dbReference type="EMBL" id="QGKX02002183">
    <property type="protein sequence ID" value="KAF3485493.1"/>
    <property type="molecule type" value="Genomic_DNA"/>
</dbReference>
<reference evidence="2" key="1">
    <citation type="submission" date="2019-12" db="EMBL/GenBank/DDBJ databases">
        <title>Genome sequencing and annotation of Brassica cretica.</title>
        <authorList>
            <person name="Studholme D.J."/>
            <person name="Sarris P."/>
        </authorList>
    </citation>
    <scope>NUCLEOTIDE SEQUENCE</scope>
    <source>
        <strain evidence="2">PFS-109/04</strain>
        <tissue evidence="2">Leaf</tissue>
    </source>
</reference>
<evidence type="ECO:0000313" key="2">
    <source>
        <dbReference type="EMBL" id="KAF3485493.1"/>
    </source>
</evidence>
<proteinExistence type="predicted"/>
<feature type="non-terminal residue" evidence="2">
    <location>
        <position position="1"/>
    </location>
</feature>
<feature type="region of interest" description="Disordered" evidence="1">
    <location>
        <begin position="107"/>
        <end position="147"/>
    </location>
</feature>
<evidence type="ECO:0000256" key="1">
    <source>
        <dbReference type="SAM" id="MobiDB-lite"/>
    </source>
</evidence>
<gene>
    <name evidence="2" type="ORF">F2Q69_00054057</name>
</gene>
<accession>A0A8S9MS98</accession>
<feature type="compositionally biased region" description="Polar residues" evidence="1">
    <location>
        <begin position="112"/>
        <end position="127"/>
    </location>
</feature>
<sequence>AILGGKENINPFSRPRRHAEFVSTKNLAGGSGRCLSIGGSPRRSESVALPSSRIGGSPRRILVTILDESRWLSSTNLGGSPRRISVAMIDGVNRWLSPRRESAVVAEFNQKDGAQSSTSRATETNTSDADEASNRPPGVKAAKERVKKTTVDEKGLSEFQTMWSIKQQDLAMKERLSKMSMLNSLIGKQEPLSECGEALKQKLIIDLLLAATESFVAKVDCCFRELCVWTQDTG</sequence>
<protein>
    <recommendedName>
        <fullName evidence="4">No apical meristem-associated C-terminal domain-containing protein</fullName>
    </recommendedName>
</protein>
<dbReference type="AlphaFoldDB" id="A0A8S9MS98"/>